<name>A0ABS4ULQ8_9ACTN</name>
<evidence type="ECO:0000313" key="3">
    <source>
        <dbReference type="Proteomes" id="UP000755585"/>
    </source>
</evidence>
<sequence length="194" mass="20716">MRRKTFDALLTSAGFVLAIVLVAAGGLLLWAHNFVDNQVHSQLAAQQIFFPKAGSDSLNDPAVKPYLFKYAGLQLVTGAQAEVYANHFIAVHINEMAGGKTYSQLSAESLANPNDSKLAGQVQTVFRGETLRGLLLNAYAFGKMGQIALFAAISVFAGAGVLLILSLLGYAHLRRVPVDAEVMPKLMSAVPRTA</sequence>
<organism evidence="2 3">
    <name type="scientific">Kribbella aluminosa</name>
    <dbReference type="NCBI Taxonomy" id="416017"/>
    <lineage>
        <taxon>Bacteria</taxon>
        <taxon>Bacillati</taxon>
        <taxon>Actinomycetota</taxon>
        <taxon>Actinomycetes</taxon>
        <taxon>Propionibacteriales</taxon>
        <taxon>Kribbellaceae</taxon>
        <taxon>Kribbella</taxon>
    </lineage>
</organism>
<keyword evidence="1" id="KW-1133">Transmembrane helix</keyword>
<evidence type="ECO:0000256" key="1">
    <source>
        <dbReference type="SAM" id="Phobius"/>
    </source>
</evidence>
<comment type="caution">
    <text evidence="2">The sequence shown here is derived from an EMBL/GenBank/DDBJ whole genome shotgun (WGS) entry which is preliminary data.</text>
</comment>
<protein>
    <recommendedName>
        <fullName evidence="4">Aromatic ring-opening dioxygenase LigA</fullName>
    </recommendedName>
</protein>
<keyword evidence="1" id="KW-0812">Transmembrane</keyword>
<reference evidence="2 3" key="1">
    <citation type="submission" date="2021-03" db="EMBL/GenBank/DDBJ databases">
        <title>Sequencing the genomes of 1000 actinobacteria strains.</title>
        <authorList>
            <person name="Klenk H.-P."/>
        </authorList>
    </citation>
    <scope>NUCLEOTIDE SEQUENCE [LARGE SCALE GENOMIC DNA]</scope>
    <source>
        <strain evidence="2 3">DSM 18824</strain>
    </source>
</reference>
<proteinExistence type="predicted"/>
<accession>A0ABS4ULQ8</accession>
<feature type="transmembrane region" description="Helical" evidence="1">
    <location>
        <begin position="147"/>
        <end position="168"/>
    </location>
</feature>
<dbReference type="Proteomes" id="UP000755585">
    <property type="component" value="Unassembled WGS sequence"/>
</dbReference>
<evidence type="ECO:0008006" key="4">
    <source>
        <dbReference type="Google" id="ProtNLM"/>
    </source>
</evidence>
<gene>
    <name evidence="2" type="ORF">JOF29_003680</name>
</gene>
<dbReference type="RefSeq" id="WP_209695324.1">
    <property type="nucleotide sequence ID" value="NZ_BAAAVU010000014.1"/>
</dbReference>
<keyword evidence="3" id="KW-1185">Reference proteome</keyword>
<feature type="transmembrane region" description="Helical" evidence="1">
    <location>
        <begin position="12"/>
        <end position="31"/>
    </location>
</feature>
<evidence type="ECO:0000313" key="2">
    <source>
        <dbReference type="EMBL" id="MBP2352597.1"/>
    </source>
</evidence>
<keyword evidence="1" id="KW-0472">Membrane</keyword>
<dbReference type="EMBL" id="JAGINT010000001">
    <property type="protein sequence ID" value="MBP2352597.1"/>
    <property type="molecule type" value="Genomic_DNA"/>
</dbReference>